<sequence>MNPSPTEAWAHRCFVVPMERATIQVGSFTRAGEAHSDAAGLAFVLDQMAQRPAVQTLKAWAAEQLAPITGETAVDVGSGTGEEVAAFAELGLRAIGVEPSAGLRAEAVRRWPGSRLQFVDGVADRLPFADDSVDVLRCERVLQHVEDPAGAVREMARVLRPGGRIVLIDTDWQTLLVHPADPDVLRRMVDAVRSQSATPHSGRQLREQLVGAGLEITGETAATSLDPQADARQGFASLMRVQAQQSGAITAAEGEAFATRIAEAADRGAFHLSLTMYAVSAVKA</sequence>
<evidence type="ECO:0000313" key="2">
    <source>
        <dbReference type="EMBL" id="TDC35483.1"/>
    </source>
</evidence>
<dbReference type="Pfam" id="PF08241">
    <property type="entry name" value="Methyltransf_11"/>
    <property type="match status" value="1"/>
</dbReference>
<dbReference type="OrthoDB" id="9795634at2"/>
<dbReference type="InterPro" id="IPR029063">
    <property type="entry name" value="SAM-dependent_MTases_sf"/>
</dbReference>
<dbReference type="Gene3D" id="3.40.50.150">
    <property type="entry name" value="Vaccinia Virus protein VP39"/>
    <property type="match status" value="1"/>
</dbReference>
<accession>A0A4R4QJJ8</accession>
<comment type="caution">
    <text evidence="2">The sequence shown here is derived from an EMBL/GenBank/DDBJ whole genome shotgun (WGS) entry which is preliminary data.</text>
</comment>
<organism evidence="2 3">
    <name type="scientific">Kribbella albertanoniae</name>
    <dbReference type="NCBI Taxonomy" id="1266829"/>
    <lineage>
        <taxon>Bacteria</taxon>
        <taxon>Bacillati</taxon>
        <taxon>Actinomycetota</taxon>
        <taxon>Actinomycetes</taxon>
        <taxon>Propionibacteriales</taxon>
        <taxon>Kribbellaceae</taxon>
        <taxon>Kribbella</taxon>
    </lineage>
</organism>
<dbReference type="Proteomes" id="UP000295075">
    <property type="component" value="Unassembled WGS sequence"/>
</dbReference>
<keyword evidence="2" id="KW-0489">Methyltransferase</keyword>
<feature type="domain" description="Methyltransferase type 11" evidence="1">
    <location>
        <begin position="74"/>
        <end position="167"/>
    </location>
</feature>
<dbReference type="GO" id="GO:0032259">
    <property type="term" value="P:methylation"/>
    <property type="evidence" value="ECO:0007669"/>
    <property type="project" value="UniProtKB-KW"/>
</dbReference>
<dbReference type="SUPFAM" id="SSF53335">
    <property type="entry name" value="S-adenosyl-L-methionine-dependent methyltransferases"/>
    <property type="match status" value="1"/>
</dbReference>
<keyword evidence="3" id="KW-1185">Reference proteome</keyword>
<keyword evidence="2" id="KW-0808">Transferase</keyword>
<dbReference type="PANTHER" id="PTHR42912">
    <property type="entry name" value="METHYLTRANSFERASE"/>
    <property type="match status" value="1"/>
</dbReference>
<dbReference type="InterPro" id="IPR050508">
    <property type="entry name" value="Methyltransf_Superfamily"/>
</dbReference>
<evidence type="ECO:0000313" key="3">
    <source>
        <dbReference type="Proteomes" id="UP000295075"/>
    </source>
</evidence>
<reference evidence="2 3" key="1">
    <citation type="submission" date="2019-03" db="EMBL/GenBank/DDBJ databases">
        <title>Draft genome sequences of novel Actinobacteria.</title>
        <authorList>
            <person name="Sahin N."/>
            <person name="Ay H."/>
            <person name="Saygin H."/>
        </authorList>
    </citation>
    <scope>NUCLEOTIDE SEQUENCE [LARGE SCALE GENOMIC DNA]</scope>
    <source>
        <strain evidence="2 3">JCM 30547</strain>
    </source>
</reference>
<dbReference type="EMBL" id="SMKA01000002">
    <property type="protein sequence ID" value="TDC35483.1"/>
    <property type="molecule type" value="Genomic_DNA"/>
</dbReference>
<proteinExistence type="predicted"/>
<dbReference type="AlphaFoldDB" id="A0A4R4QJJ8"/>
<protein>
    <submittedName>
        <fullName evidence="2">Methyltransferase domain-containing protein</fullName>
    </submittedName>
</protein>
<dbReference type="CDD" id="cd02440">
    <property type="entry name" value="AdoMet_MTases"/>
    <property type="match status" value="1"/>
</dbReference>
<evidence type="ECO:0000259" key="1">
    <source>
        <dbReference type="Pfam" id="PF08241"/>
    </source>
</evidence>
<dbReference type="GO" id="GO:0008757">
    <property type="term" value="F:S-adenosylmethionine-dependent methyltransferase activity"/>
    <property type="evidence" value="ECO:0007669"/>
    <property type="project" value="InterPro"/>
</dbReference>
<name>A0A4R4QJJ8_9ACTN</name>
<dbReference type="InterPro" id="IPR013216">
    <property type="entry name" value="Methyltransf_11"/>
</dbReference>
<gene>
    <name evidence="2" type="ORF">E1261_01060</name>
</gene>